<dbReference type="InterPro" id="IPR051396">
    <property type="entry name" value="Bact_Antivir_Def_Nuclease"/>
</dbReference>
<accession>A0ABY5GB54</accession>
<dbReference type="SUPFAM" id="SSF52540">
    <property type="entry name" value="P-loop containing nucleoside triphosphate hydrolases"/>
    <property type="match status" value="1"/>
</dbReference>
<dbReference type="EMBL" id="CP101508">
    <property type="protein sequence ID" value="UTV26400.1"/>
    <property type="molecule type" value="Genomic_DNA"/>
</dbReference>
<dbReference type="CDD" id="cd00267">
    <property type="entry name" value="ABC_ATPase"/>
    <property type="match status" value="1"/>
</dbReference>
<dbReference type="InterPro" id="IPR003959">
    <property type="entry name" value="ATPase_AAA_core"/>
</dbReference>
<dbReference type="PANTHER" id="PTHR43581">
    <property type="entry name" value="ATP/GTP PHOSPHATASE"/>
    <property type="match status" value="1"/>
</dbReference>
<gene>
    <name evidence="2" type="ORF">NNL38_08395</name>
</gene>
<dbReference type="Gene3D" id="3.40.50.300">
    <property type="entry name" value="P-loop containing nucleotide triphosphate hydrolases"/>
    <property type="match status" value="1"/>
</dbReference>
<dbReference type="RefSeq" id="WP_255387612.1">
    <property type="nucleotide sequence ID" value="NZ_CP101508.1"/>
</dbReference>
<feature type="domain" description="ATPase AAA-type core" evidence="1">
    <location>
        <begin position="25"/>
        <end position="351"/>
    </location>
</feature>
<reference evidence="2" key="1">
    <citation type="submission" date="2022-07" db="EMBL/GenBank/DDBJ databases">
        <title>Genome sequencing of Photobacterium atrarenae GJH2-4.</title>
        <authorList>
            <person name="Park S.-J."/>
        </authorList>
    </citation>
    <scope>NUCLEOTIDE SEQUENCE</scope>
    <source>
        <strain evidence="2">GJH2-4</strain>
    </source>
</reference>
<dbReference type="Pfam" id="PF13304">
    <property type="entry name" value="AAA_21"/>
    <property type="match status" value="1"/>
</dbReference>
<evidence type="ECO:0000313" key="2">
    <source>
        <dbReference type="EMBL" id="UTV26400.1"/>
    </source>
</evidence>
<dbReference type="PANTHER" id="PTHR43581:SF2">
    <property type="entry name" value="EXCINUCLEASE ATPASE SUBUNIT"/>
    <property type="match status" value="1"/>
</dbReference>
<dbReference type="Proteomes" id="UP001057998">
    <property type="component" value="Chromosome 1"/>
</dbReference>
<evidence type="ECO:0000313" key="3">
    <source>
        <dbReference type="Proteomes" id="UP001057998"/>
    </source>
</evidence>
<organism evidence="2 3">
    <name type="scientific">Photobacterium atrarenae</name>
    <dbReference type="NCBI Taxonomy" id="865757"/>
    <lineage>
        <taxon>Bacteria</taxon>
        <taxon>Pseudomonadati</taxon>
        <taxon>Pseudomonadota</taxon>
        <taxon>Gammaproteobacteria</taxon>
        <taxon>Vibrionales</taxon>
        <taxon>Vibrionaceae</taxon>
        <taxon>Photobacterium</taxon>
    </lineage>
</organism>
<name>A0ABY5GB54_9GAMM</name>
<keyword evidence="3" id="KW-1185">Reference proteome</keyword>
<protein>
    <submittedName>
        <fullName evidence="2">AAA family ATPase</fullName>
    </submittedName>
</protein>
<sequence>MHLTELEILNLWGKDKISLSFKNNVTFLTGINGTGKSTILNIIYDTLNLKPEKGMPSTSKYRFWSSKASFDNDVHATSLLLPNDNGTKEHQEIEKVVSENESLHDLNVINKFKDIYCEDSKSNVFNNIHYSNDLKGEITLKELHIPVEIRDELTSEYGKGFFERPMAFLFQEDRSTLHNVEKSNIDFSLHYWNLYRSSIDDRFAYLRDGVQIYESHINQAARAYLEGEDISVDEIEEIKRKSSEIRNVILKLNSYLSESHKEVVRDEDNKITLREIGSDEPISWHLLSRGEKTLLYIFFVVFLYRSKVRVFLFDEPEISLHVKWQRNLIKDLSELAPNNQFIIATHSPSLVQKGWLPNCLELTKG</sequence>
<proteinExistence type="predicted"/>
<dbReference type="InterPro" id="IPR027417">
    <property type="entry name" value="P-loop_NTPase"/>
</dbReference>
<evidence type="ECO:0000259" key="1">
    <source>
        <dbReference type="Pfam" id="PF13304"/>
    </source>
</evidence>